<dbReference type="AlphaFoldDB" id="A0AAW2DLP6"/>
<dbReference type="InterPro" id="IPR025558">
    <property type="entry name" value="DUF4283"/>
</dbReference>
<dbReference type="PROSITE" id="PS50158">
    <property type="entry name" value="ZF_CCHC"/>
    <property type="match status" value="1"/>
</dbReference>
<dbReference type="InterPro" id="IPR040256">
    <property type="entry name" value="At4g02000-like"/>
</dbReference>
<dbReference type="Proteomes" id="UP001459277">
    <property type="component" value="Unassembled WGS sequence"/>
</dbReference>
<organism evidence="4 5">
    <name type="scientific">Lithocarpus litseifolius</name>
    <dbReference type="NCBI Taxonomy" id="425828"/>
    <lineage>
        <taxon>Eukaryota</taxon>
        <taxon>Viridiplantae</taxon>
        <taxon>Streptophyta</taxon>
        <taxon>Embryophyta</taxon>
        <taxon>Tracheophyta</taxon>
        <taxon>Spermatophyta</taxon>
        <taxon>Magnoliopsida</taxon>
        <taxon>eudicotyledons</taxon>
        <taxon>Gunneridae</taxon>
        <taxon>Pentapetalae</taxon>
        <taxon>rosids</taxon>
        <taxon>fabids</taxon>
        <taxon>Fagales</taxon>
        <taxon>Fagaceae</taxon>
        <taxon>Lithocarpus</taxon>
    </lineage>
</organism>
<sequence>MESDCIERLQRISLTSDEGEIIKVHSNYREKALEECSLSLIGRFLTTKPINSRAAKSLLRSVWKFGQDLRISDVGDGLFQFKFTMDSQIEWVLNNSPWSFDGHILLLRRWEKGMTAYSVNFTHISFWVQVWGLPFDLMNVEVGRDIGGGIGNVLEVDCKAIASDQARFLQVRVEVPLSKPLRRGAPILSPEGDKVWVAFQYERLQGLCFNCGILGHELKTCTRPISMVGEERQYGEWLRAGFCRQRDVRGRKTTSPPPRSMEETTTNQIRKPSTQVHISAIENSSGNSNIMETETVEKLIPNNSGFEDGQTSIPFQIESPTTTQVTKIYTAREEIEENHDTNLVLVPITYEATNVELKCDPHVPETHPTNLSRAVSCEDDHNLANVRKWKRVVKEETNPLKIIMAEGDPITEIVGQKRRKNVKETNSFDIDVRKKTRGQVHDPTSTTAEADDQPRQTQ</sequence>
<dbReference type="EMBL" id="JAZDWU010000002">
    <property type="protein sequence ID" value="KAL0010697.1"/>
    <property type="molecule type" value="Genomic_DNA"/>
</dbReference>
<evidence type="ECO:0000313" key="4">
    <source>
        <dbReference type="EMBL" id="KAL0010697.1"/>
    </source>
</evidence>
<gene>
    <name evidence="4" type="ORF">SO802_005805</name>
</gene>
<dbReference type="Pfam" id="PF14111">
    <property type="entry name" value="DUF4283"/>
    <property type="match status" value="1"/>
</dbReference>
<proteinExistence type="predicted"/>
<keyword evidence="1" id="KW-0862">Zinc</keyword>
<dbReference type="GO" id="GO:0008270">
    <property type="term" value="F:zinc ion binding"/>
    <property type="evidence" value="ECO:0007669"/>
    <property type="project" value="UniProtKB-KW"/>
</dbReference>
<comment type="caution">
    <text evidence="4">The sequence shown here is derived from an EMBL/GenBank/DDBJ whole genome shotgun (WGS) entry which is preliminary data.</text>
</comment>
<reference evidence="4 5" key="1">
    <citation type="submission" date="2024-01" db="EMBL/GenBank/DDBJ databases">
        <title>A telomere-to-telomere, gap-free genome of sweet tea (Lithocarpus litseifolius).</title>
        <authorList>
            <person name="Zhou J."/>
        </authorList>
    </citation>
    <scope>NUCLEOTIDE SEQUENCE [LARGE SCALE GENOMIC DNA]</scope>
    <source>
        <strain evidence="4">Zhou-2022a</strain>
        <tissue evidence="4">Leaf</tissue>
    </source>
</reference>
<keyword evidence="1" id="KW-0479">Metal-binding</keyword>
<dbReference type="InterPro" id="IPR001878">
    <property type="entry name" value="Znf_CCHC"/>
</dbReference>
<dbReference type="PANTHER" id="PTHR31286:SF178">
    <property type="entry name" value="DUF4283 DOMAIN-CONTAINING PROTEIN"/>
    <property type="match status" value="1"/>
</dbReference>
<dbReference type="InterPro" id="IPR025836">
    <property type="entry name" value="Zn_knuckle_CX2CX4HX4C"/>
</dbReference>
<feature type="domain" description="CCHC-type" evidence="3">
    <location>
        <begin position="208"/>
        <end position="223"/>
    </location>
</feature>
<keyword evidence="1" id="KW-0863">Zinc-finger</keyword>
<dbReference type="Pfam" id="PF14392">
    <property type="entry name" value="zf-CCHC_4"/>
    <property type="match status" value="1"/>
</dbReference>
<evidence type="ECO:0000259" key="3">
    <source>
        <dbReference type="PROSITE" id="PS50158"/>
    </source>
</evidence>
<accession>A0AAW2DLP6</accession>
<evidence type="ECO:0000256" key="1">
    <source>
        <dbReference type="PROSITE-ProRule" id="PRU00047"/>
    </source>
</evidence>
<dbReference type="GO" id="GO:0003676">
    <property type="term" value="F:nucleic acid binding"/>
    <property type="evidence" value="ECO:0007669"/>
    <property type="project" value="InterPro"/>
</dbReference>
<keyword evidence="5" id="KW-1185">Reference proteome</keyword>
<protein>
    <recommendedName>
        <fullName evidence="3">CCHC-type domain-containing protein</fullName>
    </recommendedName>
</protein>
<name>A0AAW2DLP6_9ROSI</name>
<feature type="region of interest" description="Disordered" evidence="2">
    <location>
        <begin position="424"/>
        <end position="458"/>
    </location>
</feature>
<evidence type="ECO:0000313" key="5">
    <source>
        <dbReference type="Proteomes" id="UP001459277"/>
    </source>
</evidence>
<dbReference type="PANTHER" id="PTHR31286">
    <property type="entry name" value="GLYCINE-RICH CELL WALL STRUCTURAL PROTEIN 1.8-LIKE"/>
    <property type="match status" value="1"/>
</dbReference>
<feature type="compositionally biased region" description="Polar residues" evidence="2">
    <location>
        <begin position="263"/>
        <end position="273"/>
    </location>
</feature>
<evidence type="ECO:0000256" key="2">
    <source>
        <dbReference type="SAM" id="MobiDB-lite"/>
    </source>
</evidence>
<feature type="region of interest" description="Disordered" evidence="2">
    <location>
        <begin position="248"/>
        <end position="273"/>
    </location>
</feature>